<sequence>MDQAKQASRQEMRKGLGEDTYKFILDQRAELHQRFEAYENHDIPIGTAHGPAGLHTAQWWKFATKVFALTMRMLIREAGLPGAAILLYHSWVNDIAVLALTFSIMAVACPES</sequence>
<protein>
    <submittedName>
        <fullName evidence="1">Uncharacterized protein</fullName>
    </submittedName>
</protein>
<evidence type="ECO:0000313" key="1">
    <source>
        <dbReference type="EMBL" id="CEM51658.1"/>
    </source>
</evidence>
<dbReference type="VEuPathDB" id="CryptoDB:Cvel_35612"/>
<dbReference type="AlphaFoldDB" id="A0A0G4I3V9"/>
<accession>A0A0G4I3V9</accession>
<gene>
    <name evidence="1" type="ORF">Cvel_35612</name>
</gene>
<organism evidence="1">
    <name type="scientific">Chromera velia CCMP2878</name>
    <dbReference type="NCBI Taxonomy" id="1169474"/>
    <lineage>
        <taxon>Eukaryota</taxon>
        <taxon>Sar</taxon>
        <taxon>Alveolata</taxon>
        <taxon>Colpodellida</taxon>
        <taxon>Chromeraceae</taxon>
        <taxon>Chromera</taxon>
    </lineage>
</organism>
<dbReference type="EMBL" id="CDMZ01005014">
    <property type="protein sequence ID" value="CEM51658.1"/>
    <property type="molecule type" value="Genomic_DNA"/>
</dbReference>
<name>A0A0G4I3V9_9ALVE</name>
<proteinExistence type="predicted"/>
<reference evidence="1" key="1">
    <citation type="submission" date="2014-11" db="EMBL/GenBank/DDBJ databases">
        <authorList>
            <person name="Otto D Thomas"/>
            <person name="Naeem Raeece"/>
        </authorList>
    </citation>
    <scope>NUCLEOTIDE SEQUENCE</scope>
</reference>